<comment type="caution">
    <text evidence="20">The sequence shown here is derived from an EMBL/GenBank/DDBJ whole genome shotgun (WGS) entry which is preliminary data.</text>
</comment>
<name>A0A918PBD7_9SPHN</name>
<dbReference type="PANTHER" id="PTHR32309">
    <property type="entry name" value="TYROSINE-PROTEIN KINASE"/>
    <property type="match status" value="1"/>
</dbReference>
<dbReference type="EMBL" id="BMZA01000002">
    <property type="protein sequence ID" value="GGY96649.1"/>
    <property type="molecule type" value="Genomic_DNA"/>
</dbReference>
<keyword evidence="7" id="KW-0808">Transferase</keyword>
<keyword evidence="11" id="KW-0067">ATP-binding</keyword>
<dbReference type="PANTHER" id="PTHR32309:SF13">
    <property type="entry name" value="FERRIC ENTEROBACTIN TRANSPORT PROTEIN FEPE"/>
    <property type="match status" value="1"/>
</dbReference>
<feature type="domain" description="AAA" evidence="18">
    <location>
        <begin position="526"/>
        <end position="654"/>
    </location>
</feature>
<organism evidence="20 21">
    <name type="scientific">Novosphingobium colocasiae</name>
    <dbReference type="NCBI Taxonomy" id="1256513"/>
    <lineage>
        <taxon>Bacteria</taxon>
        <taxon>Pseudomonadati</taxon>
        <taxon>Pseudomonadota</taxon>
        <taxon>Alphaproteobacteria</taxon>
        <taxon>Sphingomonadales</taxon>
        <taxon>Sphingomonadaceae</taxon>
        <taxon>Novosphingobium</taxon>
    </lineage>
</organism>
<evidence type="ECO:0000256" key="11">
    <source>
        <dbReference type="ARBA" id="ARBA00022840"/>
    </source>
</evidence>
<keyword evidence="10" id="KW-0418">Kinase</keyword>
<comment type="catalytic activity">
    <reaction evidence="15">
        <text>L-tyrosyl-[protein] + ATP = O-phospho-L-tyrosyl-[protein] + ADP + H(+)</text>
        <dbReference type="Rhea" id="RHEA:10596"/>
        <dbReference type="Rhea" id="RHEA-COMP:10136"/>
        <dbReference type="Rhea" id="RHEA-COMP:20101"/>
        <dbReference type="ChEBI" id="CHEBI:15378"/>
        <dbReference type="ChEBI" id="CHEBI:30616"/>
        <dbReference type="ChEBI" id="CHEBI:46858"/>
        <dbReference type="ChEBI" id="CHEBI:61978"/>
        <dbReference type="ChEBI" id="CHEBI:456216"/>
        <dbReference type="EC" id="2.7.10.2"/>
    </reaction>
</comment>
<keyword evidence="8 16" id="KW-0812">Transmembrane</keyword>
<keyword evidence="9" id="KW-0547">Nucleotide-binding</keyword>
<comment type="similarity">
    <text evidence="2">Belongs to the CpsD/CapB family.</text>
</comment>
<evidence type="ECO:0000256" key="12">
    <source>
        <dbReference type="ARBA" id="ARBA00022989"/>
    </source>
</evidence>
<gene>
    <name evidence="20" type="ORF">GCM10011614_09400</name>
</gene>
<evidence type="ECO:0000256" key="4">
    <source>
        <dbReference type="ARBA" id="ARBA00011903"/>
    </source>
</evidence>
<evidence type="ECO:0000256" key="14">
    <source>
        <dbReference type="ARBA" id="ARBA00023137"/>
    </source>
</evidence>
<evidence type="ECO:0000256" key="13">
    <source>
        <dbReference type="ARBA" id="ARBA00023136"/>
    </source>
</evidence>
<dbReference type="GO" id="GO:0005886">
    <property type="term" value="C:plasma membrane"/>
    <property type="evidence" value="ECO:0007669"/>
    <property type="project" value="UniProtKB-SubCell"/>
</dbReference>
<evidence type="ECO:0000256" key="10">
    <source>
        <dbReference type="ARBA" id="ARBA00022777"/>
    </source>
</evidence>
<evidence type="ECO:0000313" key="20">
    <source>
        <dbReference type="EMBL" id="GGY96649.1"/>
    </source>
</evidence>
<evidence type="ECO:0000256" key="15">
    <source>
        <dbReference type="ARBA" id="ARBA00051245"/>
    </source>
</evidence>
<dbReference type="GO" id="GO:0005524">
    <property type="term" value="F:ATP binding"/>
    <property type="evidence" value="ECO:0007669"/>
    <property type="project" value="UniProtKB-KW"/>
</dbReference>
<dbReference type="Pfam" id="PF13807">
    <property type="entry name" value="GNVR"/>
    <property type="match status" value="1"/>
</dbReference>
<keyword evidence="21" id="KW-1185">Reference proteome</keyword>
<evidence type="ECO:0000256" key="9">
    <source>
        <dbReference type="ARBA" id="ARBA00022741"/>
    </source>
</evidence>
<evidence type="ECO:0000259" key="19">
    <source>
        <dbReference type="Pfam" id="PF13807"/>
    </source>
</evidence>
<proteinExistence type="inferred from homology"/>
<dbReference type="SUPFAM" id="SSF52540">
    <property type="entry name" value="P-loop containing nucleoside triphosphate hydrolases"/>
    <property type="match status" value="1"/>
</dbReference>
<dbReference type="Pfam" id="PF02706">
    <property type="entry name" value="Wzz"/>
    <property type="match status" value="1"/>
</dbReference>
<evidence type="ECO:0000256" key="6">
    <source>
        <dbReference type="ARBA" id="ARBA00022519"/>
    </source>
</evidence>
<dbReference type="InterPro" id="IPR032807">
    <property type="entry name" value="GNVR"/>
</dbReference>
<dbReference type="GO" id="GO:0004715">
    <property type="term" value="F:non-membrane spanning protein tyrosine kinase activity"/>
    <property type="evidence" value="ECO:0007669"/>
    <property type="project" value="UniProtKB-EC"/>
</dbReference>
<dbReference type="Pfam" id="PF13614">
    <property type="entry name" value="AAA_31"/>
    <property type="match status" value="1"/>
</dbReference>
<dbReference type="Gene3D" id="3.40.50.300">
    <property type="entry name" value="P-loop containing nucleotide triphosphate hydrolases"/>
    <property type="match status" value="1"/>
</dbReference>
<dbReference type="CDD" id="cd05387">
    <property type="entry name" value="BY-kinase"/>
    <property type="match status" value="1"/>
</dbReference>
<dbReference type="InterPro" id="IPR050445">
    <property type="entry name" value="Bact_polysacc_biosynth/exp"/>
</dbReference>
<dbReference type="EC" id="2.7.10.2" evidence="4"/>
<comment type="similarity">
    <text evidence="3">Belongs to the etk/wzc family.</text>
</comment>
<protein>
    <recommendedName>
        <fullName evidence="4">non-specific protein-tyrosine kinase</fullName>
        <ecNumber evidence="4">2.7.10.2</ecNumber>
    </recommendedName>
</protein>
<feature type="transmembrane region" description="Helical" evidence="16">
    <location>
        <begin position="439"/>
        <end position="459"/>
    </location>
</feature>
<comment type="subcellular location">
    <subcellularLocation>
        <location evidence="1">Cell inner membrane</location>
        <topology evidence="1">Multi-pass membrane protein</topology>
    </subcellularLocation>
</comment>
<accession>A0A918PBD7</accession>
<evidence type="ECO:0000256" key="7">
    <source>
        <dbReference type="ARBA" id="ARBA00022679"/>
    </source>
</evidence>
<feature type="domain" description="Polysaccharide chain length determinant N-terminal" evidence="17">
    <location>
        <begin position="26"/>
        <end position="118"/>
    </location>
</feature>
<feature type="domain" description="Tyrosine-protein kinase G-rich" evidence="19">
    <location>
        <begin position="388"/>
        <end position="461"/>
    </location>
</feature>
<keyword evidence="12 16" id="KW-1133">Transmembrane helix</keyword>
<keyword evidence="13 16" id="KW-0472">Membrane</keyword>
<evidence type="ECO:0000259" key="18">
    <source>
        <dbReference type="Pfam" id="PF13614"/>
    </source>
</evidence>
<dbReference type="RefSeq" id="WP_189619967.1">
    <property type="nucleotide sequence ID" value="NZ_BMZA01000002.1"/>
</dbReference>
<evidence type="ECO:0000256" key="16">
    <source>
        <dbReference type="SAM" id="Phobius"/>
    </source>
</evidence>
<dbReference type="Proteomes" id="UP000648075">
    <property type="component" value="Unassembled WGS sequence"/>
</dbReference>
<evidence type="ECO:0000256" key="5">
    <source>
        <dbReference type="ARBA" id="ARBA00022475"/>
    </source>
</evidence>
<dbReference type="InterPro" id="IPR003856">
    <property type="entry name" value="LPS_length_determ_N"/>
</dbReference>
<evidence type="ECO:0000256" key="2">
    <source>
        <dbReference type="ARBA" id="ARBA00007316"/>
    </source>
</evidence>
<feature type="transmembrane region" description="Helical" evidence="16">
    <location>
        <begin position="41"/>
        <end position="65"/>
    </location>
</feature>
<evidence type="ECO:0000256" key="8">
    <source>
        <dbReference type="ARBA" id="ARBA00022692"/>
    </source>
</evidence>
<evidence type="ECO:0000259" key="17">
    <source>
        <dbReference type="Pfam" id="PF02706"/>
    </source>
</evidence>
<keyword evidence="5" id="KW-1003">Cell membrane</keyword>
<keyword evidence="6" id="KW-0997">Cell inner membrane</keyword>
<dbReference type="AlphaFoldDB" id="A0A918PBD7"/>
<reference evidence="20" key="2">
    <citation type="submission" date="2020-09" db="EMBL/GenBank/DDBJ databases">
        <authorList>
            <person name="Sun Q."/>
            <person name="Kim S."/>
        </authorList>
    </citation>
    <scope>NUCLEOTIDE SEQUENCE</scope>
    <source>
        <strain evidence="20">KCTC 32255</strain>
    </source>
</reference>
<reference evidence="20" key="1">
    <citation type="journal article" date="2014" name="Int. J. Syst. Evol. Microbiol.">
        <title>Complete genome sequence of Corynebacterium casei LMG S-19264T (=DSM 44701T), isolated from a smear-ripened cheese.</title>
        <authorList>
            <consortium name="US DOE Joint Genome Institute (JGI-PGF)"/>
            <person name="Walter F."/>
            <person name="Albersmeier A."/>
            <person name="Kalinowski J."/>
            <person name="Ruckert C."/>
        </authorList>
    </citation>
    <scope>NUCLEOTIDE SEQUENCE</scope>
    <source>
        <strain evidence="20">KCTC 32255</strain>
    </source>
</reference>
<evidence type="ECO:0000313" key="21">
    <source>
        <dbReference type="Proteomes" id="UP000648075"/>
    </source>
</evidence>
<dbReference type="InterPro" id="IPR025669">
    <property type="entry name" value="AAA_dom"/>
</dbReference>
<sequence length="721" mass="78655">MNSALLNQSTLENDAFVTGGGADFGEMDFAWLKAAIYRSRWILLGGAILGAVIGLVLALLATPLYTATATIQIESQGPQILGGESDASGIQETNEKEYRKTQVAILTSRTLLERVARTLNYTKDPAFFDRLDMDRPSSAVGSDDYVRSVVSALSERTNVSEQTDTRLVDIHFTGPDPKQAQSIVNTIGTQFIQETLERRFATTDYSRRYLQQQIDRTRALLQNSERALINYEQSAGITNVGASNDDKTHVSLTDSNLNAMNDAFAKAQSARILAETQWSKTAGAALMSIPEVMNNPTIQSMQIDRAGKVTQLQGELERHSETYPTVQTLRAQIASIDVMMDTAAKRIRQSIKDQYDIARDQEASMAQSVTALRNASLNEQTRGIQLSTLKRDADTNHQLYDALLGRFREINATAGVTINNISVIDPAEVPQTPVWPLPVFNFLIGLVAGAIAGMLVAFLRERLDDTVRTPDEVERRLGLPLVGLVPMLKDSDVAADIADPTSSFSESIYSIRTSLQLATAHGIPRTLAFTSTQQGEGKSTTALALAKELAQSGQRTLIIDADLRRPALHRHCGLENESGFSNLLTGQTDVASLVRKSAALGDLGIMTSGPLPVSAPRLLTLETISAALDLLTPSYDVIIIDCPPVLGLADALQISSATEGTLYVHEAGRASQRQTISSLRRLRRGGANVIGILLTKFDFHRDGYSNYGYSQYYYNYEAAKN</sequence>
<evidence type="ECO:0000256" key="1">
    <source>
        <dbReference type="ARBA" id="ARBA00004429"/>
    </source>
</evidence>
<evidence type="ECO:0000256" key="3">
    <source>
        <dbReference type="ARBA" id="ARBA00008883"/>
    </source>
</evidence>
<dbReference type="NCBIfam" id="TIGR01007">
    <property type="entry name" value="eps_fam"/>
    <property type="match status" value="1"/>
</dbReference>
<dbReference type="InterPro" id="IPR005702">
    <property type="entry name" value="Wzc-like_C"/>
</dbReference>
<dbReference type="InterPro" id="IPR027417">
    <property type="entry name" value="P-loop_NTPase"/>
</dbReference>
<keyword evidence="14" id="KW-0829">Tyrosine-protein kinase</keyword>